<dbReference type="Pfam" id="PF03861">
    <property type="entry name" value="ANTAR"/>
    <property type="match status" value="1"/>
</dbReference>
<dbReference type="Proteomes" id="UP001595997">
    <property type="component" value="Unassembled WGS sequence"/>
</dbReference>
<evidence type="ECO:0000313" key="3">
    <source>
        <dbReference type="EMBL" id="MFC4493485.1"/>
    </source>
</evidence>
<sequence length="101" mass="11217">MSEAEKPQADEPQTEKPRTELEQLRRAMETRPVIDQAHGVLMATYACTPEEAWQVLKTASQETNTKLHTVAEEITVTTQGEPLPHPIRKAVKAALSDLGKL</sequence>
<gene>
    <name evidence="3" type="ORF">ACFPA8_04970</name>
</gene>
<dbReference type="InterPro" id="IPR036388">
    <property type="entry name" value="WH-like_DNA-bd_sf"/>
</dbReference>
<keyword evidence="4" id="KW-1185">Reference proteome</keyword>
<dbReference type="EMBL" id="JBHSFH010000004">
    <property type="protein sequence ID" value="MFC4493485.1"/>
    <property type="molecule type" value="Genomic_DNA"/>
</dbReference>
<dbReference type="PIRSF" id="PIRSF010636">
    <property type="entry name" value="ANTAR_solo"/>
    <property type="match status" value="1"/>
</dbReference>
<dbReference type="InterPro" id="IPR024189">
    <property type="entry name" value="ANTAR_transcrpt_antiterm_reg"/>
</dbReference>
<organism evidence="3 4">
    <name type="scientific">Streptomyces ovatisporus</name>
    <dbReference type="NCBI Taxonomy" id="1128682"/>
    <lineage>
        <taxon>Bacteria</taxon>
        <taxon>Bacillati</taxon>
        <taxon>Actinomycetota</taxon>
        <taxon>Actinomycetes</taxon>
        <taxon>Kitasatosporales</taxon>
        <taxon>Streptomycetaceae</taxon>
        <taxon>Streptomyces</taxon>
    </lineage>
</organism>
<dbReference type="InterPro" id="IPR005561">
    <property type="entry name" value="ANTAR"/>
</dbReference>
<proteinExistence type="predicted"/>
<dbReference type="Gene3D" id="1.10.10.10">
    <property type="entry name" value="Winged helix-like DNA-binding domain superfamily/Winged helix DNA-binding domain"/>
    <property type="match status" value="1"/>
</dbReference>
<dbReference type="RefSeq" id="WP_386442882.1">
    <property type="nucleotide sequence ID" value="NZ_JBHSFH010000004.1"/>
</dbReference>
<feature type="region of interest" description="Disordered" evidence="1">
    <location>
        <begin position="1"/>
        <end position="21"/>
    </location>
</feature>
<comment type="caution">
    <text evidence="3">The sequence shown here is derived from an EMBL/GenBank/DDBJ whole genome shotgun (WGS) entry which is preliminary data.</text>
</comment>
<protein>
    <submittedName>
        <fullName evidence="3">ANTAR domain-containing protein</fullName>
    </submittedName>
</protein>
<feature type="domain" description="ANTAR" evidence="2">
    <location>
        <begin position="14"/>
        <end position="75"/>
    </location>
</feature>
<evidence type="ECO:0000256" key="1">
    <source>
        <dbReference type="SAM" id="MobiDB-lite"/>
    </source>
</evidence>
<dbReference type="InterPro" id="IPR011006">
    <property type="entry name" value="CheY-like_superfamily"/>
</dbReference>
<reference evidence="4" key="1">
    <citation type="journal article" date="2019" name="Int. J. Syst. Evol. Microbiol.">
        <title>The Global Catalogue of Microorganisms (GCM) 10K type strain sequencing project: providing services to taxonomists for standard genome sequencing and annotation.</title>
        <authorList>
            <consortium name="The Broad Institute Genomics Platform"/>
            <consortium name="The Broad Institute Genome Sequencing Center for Infectious Disease"/>
            <person name="Wu L."/>
            <person name="Ma J."/>
        </authorList>
    </citation>
    <scope>NUCLEOTIDE SEQUENCE [LARGE SCALE GENOMIC DNA]</scope>
    <source>
        <strain evidence="4">CGMCC 4.7357</strain>
    </source>
</reference>
<evidence type="ECO:0000313" key="4">
    <source>
        <dbReference type="Proteomes" id="UP001595997"/>
    </source>
</evidence>
<dbReference type="SUPFAM" id="SSF52172">
    <property type="entry name" value="CheY-like"/>
    <property type="match status" value="1"/>
</dbReference>
<dbReference type="SMART" id="SM01012">
    <property type="entry name" value="ANTAR"/>
    <property type="match status" value="1"/>
</dbReference>
<evidence type="ECO:0000259" key="2">
    <source>
        <dbReference type="PROSITE" id="PS50921"/>
    </source>
</evidence>
<name>A0ABV9A3K1_9ACTN</name>
<dbReference type="PROSITE" id="PS50921">
    <property type="entry name" value="ANTAR"/>
    <property type="match status" value="1"/>
</dbReference>
<accession>A0ABV9A3K1</accession>